<name>A0A915YEA1_9BACT</name>
<dbReference type="RefSeq" id="WP_264792598.1">
    <property type="nucleotide sequence ID" value="NZ_AP026867.1"/>
</dbReference>
<proteinExistence type="predicted"/>
<dbReference type="Pfam" id="PF09992">
    <property type="entry name" value="NAGPA"/>
    <property type="match status" value="1"/>
</dbReference>
<dbReference type="GO" id="GO:0016798">
    <property type="term" value="F:hydrolase activity, acting on glycosyl bonds"/>
    <property type="evidence" value="ECO:0007669"/>
    <property type="project" value="UniProtKB-KW"/>
</dbReference>
<keyword evidence="3" id="KW-0326">Glycosidase</keyword>
<protein>
    <submittedName>
        <fullName evidence="3">Phosphodiester glycosidase family protein</fullName>
    </submittedName>
</protein>
<organism evidence="3 4">
    <name type="scientific">Aureispira anguillae</name>
    <dbReference type="NCBI Taxonomy" id="2864201"/>
    <lineage>
        <taxon>Bacteria</taxon>
        <taxon>Pseudomonadati</taxon>
        <taxon>Bacteroidota</taxon>
        <taxon>Saprospiria</taxon>
        <taxon>Saprospirales</taxon>
        <taxon>Saprospiraceae</taxon>
        <taxon>Aureispira</taxon>
    </lineage>
</organism>
<evidence type="ECO:0000256" key="1">
    <source>
        <dbReference type="SAM" id="SignalP"/>
    </source>
</evidence>
<dbReference type="EMBL" id="AP026867">
    <property type="protein sequence ID" value="BDS11416.1"/>
    <property type="molecule type" value="Genomic_DNA"/>
</dbReference>
<dbReference type="PROSITE" id="PS51257">
    <property type="entry name" value="PROKAR_LIPOPROTEIN"/>
    <property type="match status" value="1"/>
</dbReference>
<feature type="domain" description="Phosphodiester glycosidase" evidence="2">
    <location>
        <begin position="70"/>
        <end position="218"/>
    </location>
</feature>
<sequence>MKKYISIGVILLLMLVSCQNRKVAAISIPILSYEVNPQKEKIAFYLKDRSGNNYNRFTKLKAALAQEGKELVFAMNGGMYQKDFSPVGLYIEQGIVLSPMDDAKNRAGNFYLQPNGVFYLTKSNEGKICPSANFKLGNHINYATQSGPMLVIDGKIHAKFNATSSNINIRNGVGILPNGNLLFALSKEKINFYSFALFFKEKGCRNALYLDGFVSKAYLPSQDWVKEDGNFGVIIGQTQ</sequence>
<keyword evidence="1" id="KW-0732">Signal</keyword>
<gene>
    <name evidence="3" type="ORF">AsAng_0021300</name>
</gene>
<evidence type="ECO:0000313" key="3">
    <source>
        <dbReference type="EMBL" id="BDS11416.1"/>
    </source>
</evidence>
<dbReference type="KEGG" id="aup:AsAng_0021300"/>
<dbReference type="InterPro" id="IPR018711">
    <property type="entry name" value="NAGPA"/>
</dbReference>
<feature type="signal peptide" evidence="1">
    <location>
        <begin position="1"/>
        <end position="24"/>
    </location>
</feature>
<evidence type="ECO:0000259" key="2">
    <source>
        <dbReference type="Pfam" id="PF09992"/>
    </source>
</evidence>
<evidence type="ECO:0000313" key="4">
    <source>
        <dbReference type="Proteomes" id="UP001060919"/>
    </source>
</evidence>
<reference evidence="3" key="1">
    <citation type="submission" date="2022-09" db="EMBL/GenBank/DDBJ databases">
        <title>Aureispira anguillicida sp. nov., isolated from Leptocephalus of Japanese eel Anguilla japonica.</title>
        <authorList>
            <person name="Yuasa K."/>
            <person name="Mekata T."/>
            <person name="Ikunari K."/>
        </authorList>
    </citation>
    <scope>NUCLEOTIDE SEQUENCE</scope>
    <source>
        <strain evidence="3">EL160426</strain>
    </source>
</reference>
<keyword evidence="3" id="KW-0378">Hydrolase</keyword>
<keyword evidence="4" id="KW-1185">Reference proteome</keyword>
<dbReference type="AlphaFoldDB" id="A0A915YEA1"/>
<feature type="chain" id="PRO_5036977770" evidence="1">
    <location>
        <begin position="25"/>
        <end position="239"/>
    </location>
</feature>
<accession>A0A915YEA1</accession>
<dbReference type="Proteomes" id="UP001060919">
    <property type="component" value="Chromosome"/>
</dbReference>